<accession>A0A4E0QSV3</accession>
<evidence type="ECO:0000313" key="1">
    <source>
        <dbReference type="EMBL" id="TGO02890.1"/>
    </source>
</evidence>
<name>A0A4E0QSV3_9GAMM</name>
<sequence length="87" mass="9901">MEFIAKAIETTGIVDTQRRLLLNESLPVAKSTLVRIIVLVTADKKEDNIACLPQSEDYVSKLAGLHKEVWQDIDTDAYLKQERDAWE</sequence>
<dbReference type="AlphaFoldDB" id="A0A4E0QSV3"/>
<dbReference type="EMBL" id="JSZA02000065">
    <property type="protein sequence ID" value="TGO02890.1"/>
    <property type="molecule type" value="Genomic_DNA"/>
</dbReference>
<gene>
    <name evidence="1" type="ORF">PN36_17045</name>
</gene>
<reference evidence="1 2" key="1">
    <citation type="journal article" date="2016" name="Front. Microbiol.">
        <title>Single-Cell (Meta-)Genomics of a Dimorphic Candidatus Thiomargarita nelsonii Reveals Genomic Plasticity.</title>
        <authorList>
            <person name="Flood B.E."/>
            <person name="Fliss P."/>
            <person name="Jones D.S."/>
            <person name="Dick G.J."/>
            <person name="Jain S."/>
            <person name="Kaster A.K."/>
            <person name="Winkel M."/>
            <person name="Mussmann M."/>
            <person name="Bailey J."/>
        </authorList>
    </citation>
    <scope>NUCLEOTIDE SEQUENCE [LARGE SCALE GENOMIC DNA]</scope>
    <source>
        <strain evidence="1">Hydrate Ridge</strain>
    </source>
</reference>
<dbReference type="Proteomes" id="UP000030428">
    <property type="component" value="Unassembled WGS sequence"/>
</dbReference>
<keyword evidence="2" id="KW-1185">Reference proteome</keyword>
<evidence type="ECO:0000313" key="2">
    <source>
        <dbReference type="Proteomes" id="UP000030428"/>
    </source>
</evidence>
<organism evidence="1 2">
    <name type="scientific">Candidatus Thiomargarita nelsonii</name>
    <dbReference type="NCBI Taxonomy" id="1003181"/>
    <lineage>
        <taxon>Bacteria</taxon>
        <taxon>Pseudomonadati</taxon>
        <taxon>Pseudomonadota</taxon>
        <taxon>Gammaproteobacteria</taxon>
        <taxon>Thiotrichales</taxon>
        <taxon>Thiotrichaceae</taxon>
        <taxon>Thiomargarita</taxon>
    </lineage>
</organism>
<comment type="caution">
    <text evidence="1">The sequence shown here is derived from an EMBL/GenBank/DDBJ whole genome shotgun (WGS) entry which is preliminary data.</text>
</comment>
<protein>
    <submittedName>
        <fullName evidence="1">Uncharacterized protein</fullName>
    </submittedName>
</protein>
<proteinExistence type="predicted"/>